<evidence type="ECO:0000256" key="6">
    <source>
        <dbReference type="SAM" id="Phobius"/>
    </source>
</evidence>
<dbReference type="SUPFAM" id="SSF50182">
    <property type="entry name" value="Sm-like ribonucleoproteins"/>
    <property type="match status" value="1"/>
</dbReference>
<dbReference type="InterPro" id="IPR006685">
    <property type="entry name" value="MscS_channel_2nd"/>
</dbReference>
<evidence type="ECO:0000256" key="4">
    <source>
        <dbReference type="ARBA" id="ARBA00023136"/>
    </source>
</evidence>
<dbReference type="GO" id="GO:0008381">
    <property type="term" value="F:mechanosensitive monoatomic ion channel activity"/>
    <property type="evidence" value="ECO:0007669"/>
    <property type="project" value="UniProtKB-ARBA"/>
</dbReference>
<evidence type="ECO:0000256" key="5">
    <source>
        <dbReference type="SAM" id="MobiDB-lite"/>
    </source>
</evidence>
<dbReference type="Gene3D" id="2.30.30.60">
    <property type="match status" value="1"/>
</dbReference>
<feature type="transmembrane region" description="Helical" evidence="6">
    <location>
        <begin position="163"/>
        <end position="182"/>
    </location>
</feature>
<accession>A0A6N8IQQ7</accession>
<dbReference type="Pfam" id="PF00924">
    <property type="entry name" value="MS_channel_2nd"/>
    <property type="match status" value="1"/>
</dbReference>
<proteinExistence type="predicted"/>
<evidence type="ECO:0000259" key="7">
    <source>
        <dbReference type="Pfam" id="PF00924"/>
    </source>
</evidence>
<feature type="transmembrane region" description="Helical" evidence="6">
    <location>
        <begin position="51"/>
        <end position="72"/>
    </location>
</feature>
<evidence type="ECO:0000256" key="3">
    <source>
        <dbReference type="ARBA" id="ARBA00022989"/>
    </source>
</evidence>
<dbReference type="InterPro" id="IPR010920">
    <property type="entry name" value="LSM_dom_sf"/>
</dbReference>
<evidence type="ECO:0000256" key="1">
    <source>
        <dbReference type="ARBA" id="ARBA00004370"/>
    </source>
</evidence>
<dbReference type="Gene3D" id="1.10.287.1260">
    <property type="match status" value="1"/>
</dbReference>
<feature type="transmembrane region" description="Helical" evidence="6">
    <location>
        <begin position="14"/>
        <end position="39"/>
    </location>
</feature>
<comment type="subcellular location">
    <subcellularLocation>
        <location evidence="1">Membrane</location>
    </subcellularLocation>
</comment>
<name>A0A6N8IQQ7_9BURK</name>
<comment type="caution">
    <text evidence="8">The sequence shown here is derived from an EMBL/GenBank/DDBJ whole genome shotgun (WGS) entry which is preliminary data.</text>
</comment>
<keyword evidence="2 6" id="KW-0812">Transmembrane</keyword>
<reference evidence="8 9" key="1">
    <citation type="submission" date="2019-12" db="EMBL/GenBank/DDBJ databases">
        <authorList>
            <person name="Huq M.A."/>
        </authorList>
    </citation>
    <scope>NUCLEOTIDE SEQUENCE [LARGE SCALE GENOMIC DNA]</scope>
    <source>
        <strain evidence="8 9">MAH-25</strain>
    </source>
</reference>
<evidence type="ECO:0000313" key="9">
    <source>
        <dbReference type="Proteomes" id="UP000469385"/>
    </source>
</evidence>
<dbReference type="GO" id="GO:0016020">
    <property type="term" value="C:membrane"/>
    <property type="evidence" value="ECO:0007669"/>
    <property type="project" value="UniProtKB-SubCell"/>
</dbReference>
<dbReference type="InterPro" id="IPR023408">
    <property type="entry name" value="MscS_beta-dom_sf"/>
</dbReference>
<dbReference type="PANTHER" id="PTHR30566:SF25">
    <property type="entry name" value="INNER MEMBRANE PROTEIN"/>
    <property type="match status" value="1"/>
</dbReference>
<dbReference type="RefSeq" id="WP_157396693.1">
    <property type="nucleotide sequence ID" value="NZ_WSEL01000003.1"/>
</dbReference>
<keyword evidence="3 6" id="KW-1133">Transmembrane helix</keyword>
<evidence type="ECO:0000313" key="8">
    <source>
        <dbReference type="EMBL" id="MVQ28610.1"/>
    </source>
</evidence>
<dbReference type="PANTHER" id="PTHR30566">
    <property type="entry name" value="YNAI-RELATED MECHANOSENSITIVE ION CHANNEL"/>
    <property type="match status" value="1"/>
</dbReference>
<feature type="transmembrane region" description="Helical" evidence="6">
    <location>
        <begin position="92"/>
        <end position="115"/>
    </location>
</feature>
<dbReference type="EMBL" id="WSEL01000003">
    <property type="protein sequence ID" value="MVQ28610.1"/>
    <property type="molecule type" value="Genomic_DNA"/>
</dbReference>
<feature type="domain" description="Mechanosensitive ion channel MscS" evidence="7">
    <location>
        <begin position="185"/>
        <end position="251"/>
    </location>
</feature>
<gene>
    <name evidence="8" type="ORF">GON04_04085</name>
</gene>
<dbReference type="Proteomes" id="UP000469385">
    <property type="component" value="Unassembled WGS sequence"/>
</dbReference>
<evidence type="ECO:0000256" key="2">
    <source>
        <dbReference type="ARBA" id="ARBA00022692"/>
    </source>
</evidence>
<feature type="region of interest" description="Disordered" evidence="5">
    <location>
        <begin position="356"/>
        <end position="377"/>
    </location>
</feature>
<keyword evidence="9" id="KW-1185">Reference proteome</keyword>
<keyword evidence="4 6" id="KW-0472">Membrane</keyword>
<dbReference type="AlphaFoldDB" id="A0A6N8IQQ7"/>
<sequence length="377" mass="40752">MTGLLAELLHEDPWTATALLALGAVLVALLVHTIVGGLLRRATRGAPILHAMLVSVQGAAGAALPLFALQLVWQLAPNSLLLIADVRHLNGILLIAALTWLAMAAVQGIATGVISRHPVDVEDNIQARRIHTQARVLARTVMTIVLIAGISMALMTFPGARQVGTSLLASAGVLGIIAGMAARPVFSNLISGLQLALAQPLRLDDVLIVNGEWGRVEEITGTYVVLALWDERRLIVPLQWFIENPFQNWTRSSSRLHQSVFLFVDYAMPLEPLRAELKRVVQEAPEWDGRTAQLVAVDATEHALKLRVLVSARAAGPGFDLGCKVREALFAMMARDYPQFLPRARMSVGRSAFGEDAAPDAGFDARPAPLSAQRRSR</sequence>
<protein>
    <submittedName>
        <fullName evidence="8">Mechanosensitive ion channel</fullName>
    </submittedName>
</protein>
<feature type="transmembrane region" description="Helical" evidence="6">
    <location>
        <begin position="136"/>
        <end position="157"/>
    </location>
</feature>
<organism evidence="8 9">
    <name type="scientific">Ramlibacter pinisoli</name>
    <dbReference type="NCBI Taxonomy" id="2682844"/>
    <lineage>
        <taxon>Bacteria</taxon>
        <taxon>Pseudomonadati</taxon>
        <taxon>Pseudomonadota</taxon>
        <taxon>Betaproteobacteria</taxon>
        <taxon>Burkholderiales</taxon>
        <taxon>Comamonadaceae</taxon>
        <taxon>Ramlibacter</taxon>
    </lineage>
</organism>